<keyword evidence="3" id="KW-1185">Reference proteome</keyword>
<comment type="caution">
    <text evidence="2">The sequence shown here is derived from an EMBL/GenBank/DDBJ whole genome shotgun (WGS) entry which is preliminary data.</text>
</comment>
<protein>
    <submittedName>
        <fullName evidence="2">Uncharacterized protein</fullName>
    </submittedName>
</protein>
<reference evidence="2" key="1">
    <citation type="submission" date="2023-07" db="EMBL/GenBank/DDBJ databases">
        <title>draft genome sequence of fig (Ficus carica).</title>
        <authorList>
            <person name="Takahashi T."/>
            <person name="Nishimura K."/>
        </authorList>
    </citation>
    <scope>NUCLEOTIDE SEQUENCE</scope>
</reference>
<sequence>MKGFFPYHDDPDATVDNWATILESGTSIFWKDLLHVNLEGRHNFHHGYDERVQERDRKKPEDIIHEQFTPQQGTTAAEQTRSPPFNPTINESIPPHATSNADNSMQQLKTCKGGDRGKSSGGGGKHSKGVYVRINGGSDIEAQNDSYPPTVAKTTIGAVVEVESSRDEGEDEKSECGSKNNRGIGDKINGGGDFEAPTCSSDENCEEDVLDVEQPKR</sequence>
<feature type="region of interest" description="Disordered" evidence="1">
    <location>
        <begin position="163"/>
        <end position="217"/>
    </location>
</feature>
<name>A0AA88J3B5_FICCA</name>
<evidence type="ECO:0000313" key="3">
    <source>
        <dbReference type="Proteomes" id="UP001187192"/>
    </source>
</evidence>
<dbReference type="AlphaFoldDB" id="A0AA88J3B5"/>
<gene>
    <name evidence="2" type="ORF">TIFTF001_029840</name>
</gene>
<feature type="compositionally biased region" description="Polar residues" evidence="1">
    <location>
        <begin position="68"/>
        <end position="109"/>
    </location>
</feature>
<accession>A0AA88J3B5</accession>
<evidence type="ECO:0000313" key="2">
    <source>
        <dbReference type="EMBL" id="GMN60742.1"/>
    </source>
</evidence>
<dbReference type="EMBL" id="BTGU01000102">
    <property type="protein sequence ID" value="GMN60742.1"/>
    <property type="molecule type" value="Genomic_DNA"/>
</dbReference>
<evidence type="ECO:0000256" key="1">
    <source>
        <dbReference type="SAM" id="MobiDB-lite"/>
    </source>
</evidence>
<proteinExistence type="predicted"/>
<dbReference type="Proteomes" id="UP001187192">
    <property type="component" value="Unassembled WGS sequence"/>
</dbReference>
<organism evidence="2 3">
    <name type="scientific">Ficus carica</name>
    <name type="common">Common fig</name>
    <dbReference type="NCBI Taxonomy" id="3494"/>
    <lineage>
        <taxon>Eukaryota</taxon>
        <taxon>Viridiplantae</taxon>
        <taxon>Streptophyta</taxon>
        <taxon>Embryophyta</taxon>
        <taxon>Tracheophyta</taxon>
        <taxon>Spermatophyta</taxon>
        <taxon>Magnoliopsida</taxon>
        <taxon>eudicotyledons</taxon>
        <taxon>Gunneridae</taxon>
        <taxon>Pentapetalae</taxon>
        <taxon>rosids</taxon>
        <taxon>fabids</taxon>
        <taxon>Rosales</taxon>
        <taxon>Moraceae</taxon>
        <taxon>Ficeae</taxon>
        <taxon>Ficus</taxon>
    </lineage>
</organism>
<feature type="region of interest" description="Disordered" evidence="1">
    <location>
        <begin position="67"/>
        <end position="131"/>
    </location>
</feature>